<evidence type="ECO:0000313" key="5">
    <source>
        <dbReference type="Proteomes" id="UP000294689"/>
    </source>
</evidence>
<evidence type="ECO:0000259" key="2">
    <source>
        <dbReference type="Pfam" id="PF01408"/>
    </source>
</evidence>
<dbReference type="PANTHER" id="PTHR43818:SF11">
    <property type="entry name" value="BCDNA.GH03377"/>
    <property type="match status" value="1"/>
</dbReference>
<protein>
    <submittedName>
        <fullName evidence="4">Putative dehydrogenase</fullName>
    </submittedName>
</protein>
<dbReference type="InterPro" id="IPR055170">
    <property type="entry name" value="GFO_IDH_MocA-like_dom"/>
</dbReference>
<dbReference type="EMBL" id="SOBW01000008">
    <property type="protein sequence ID" value="TDU39482.1"/>
    <property type="molecule type" value="Genomic_DNA"/>
</dbReference>
<dbReference type="InterPro" id="IPR000683">
    <property type="entry name" value="Gfo/Idh/MocA-like_OxRdtase_N"/>
</dbReference>
<keyword evidence="1" id="KW-0560">Oxidoreductase</keyword>
<evidence type="ECO:0000313" key="4">
    <source>
        <dbReference type="EMBL" id="TDU39482.1"/>
    </source>
</evidence>
<evidence type="ECO:0000259" key="3">
    <source>
        <dbReference type="Pfam" id="PF22725"/>
    </source>
</evidence>
<feature type="domain" description="Gfo/Idh/MocA-like oxidoreductase N-terminal" evidence="2">
    <location>
        <begin position="11"/>
        <end position="129"/>
    </location>
</feature>
<name>A0A4R7PYJ4_9FLAO</name>
<dbReference type="Gene3D" id="3.30.360.10">
    <property type="entry name" value="Dihydrodipicolinate Reductase, domain 2"/>
    <property type="match status" value="1"/>
</dbReference>
<dbReference type="InterPro" id="IPR036291">
    <property type="entry name" value="NAD(P)-bd_dom_sf"/>
</dbReference>
<dbReference type="SUPFAM" id="SSF55347">
    <property type="entry name" value="Glyceraldehyde-3-phosphate dehydrogenase-like, C-terminal domain"/>
    <property type="match status" value="1"/>
</dbReference>
<accession>A0A4R7PYJ4</accession>
<evidence type="ECO:0000256" key="1">
    <source>
        <dbReference type="ARBA" id="ARBA00023002"/>
    </source>
</evidence>
<comment type="caution">
    <text evidence="4">The sequence shown here is derived from an EMBL/GenBank/DDBJ whole genome shotgun (WGS) entry which is preliminary data.</text>
</comment>
<dbReference type="Pfam" id="PF01408">
    <property type="entry name" value="GFO_IDH_MocA"/>
    <property type="match status" value="1"/>
</dbReference>
<dbReference type="Proteomes" id="UP000294689">
    <property type="component" value="Unassembled WGS sequence"/>
</dbReference>
<dbReference type="GO" id="GO:0016491">
    <property type="term" value="F:oxidoreductase activity"/>
    <property type="evidence" value="ECO:0007669"/>
    <property type="project" value="UniProtKB-KW"/>
</dbReference>
<dbReference type="InterPro" id="IPR050463">
    <property type="entry name" value="Gfo/Idh/MocA_oxidrdct_glycsds"/>
</dbReference>
<sequence length="335" mass="37618">MIAMKENRTYKWGMIGCGSVTEVKSAPAYQHTEGFELFAVMGRDLSKAKDYAHRHQVPNFYDDADTLINHPEIDAVYIATPPDSHEFYALKVAAAGKVCCIEKPMATSYEACKRINAAFKNAGLPLFVSYYRRSLPRFLQIKQWIDEGKIGSIRHIHWQFCKPANELDMSRTYNWRTDINIAPGGYFDDLASHGLDLFVYLLGSINSAEGLAENKLGLYSAKDTIKGKWQHDSGVTGFGSWNFGAESREDIVKLYGNKGNITFSVFGESPIVLECDDETTQLSIPNPEHIQTHHVENIKSHLREGALHPSTGETAAHTNWVMESILKNKIEVINN</sequence>
<dbReference type="Pfam" id="PF22725">
    <property type="entry name" value="GFO_IDH_MocA_C3"/>
    <property type="match status" value="1"/>
</dbReference>
<organism evidence="4 5">
    <name type="scientific">Gelidibacter sediminis</name>
    <dbReference type="NCBI Taxonomy" id="1608710"/>
    <lineage>
        <taxon>Bacteria</taxon>
        <taxon>Pseudomonadati</taxon>
        <taxon>Bacteroidota</taxon>
        <taxon>Flavobacteriia</taxon>
        <taxon>Flavobacteriales</taxon>
        <taxon>Flavobacteriaceae</taxon>
        <taxon>Gelidibacter</taxon>
    </lineage>
</organism>
<dbReference type="AlphaFoldDB" id="A0A4R7PYJ4"/>
<dbReference type="PANTHER" id="PTHR43818">
    <property type="entry name" value="BCDNA.GH03377"/>
    <property type="match status" value="1"/>
</dbReference>
<dbReference type="GO" id="GO:0000166">
    <property type="term" value="F:nucleotide binding"/>
    <property type="evidence" value="ECO:0007669"/>
    <property type="project" value="InterPro"/>
</dbReference>
<reference evidence="4 5" key="1">
    <citation type="submission" date="2019-03" db="EMBL/GenBank/DDBJ databases">
        <title>Genomic Encyclopedia of Archaeal and Bacterial Type Strains, Phase II (KMG-II): from individual species to whole genera.</title>
        <authorList>
            <person name="Goeker M."/>
        </authorList>
    </citation>
    <scope>NUCLEOTIDE SEQUENCE [LARGE SCALE GENOMIC DNA]</scope>
    <source>
        <strain evidence="4 5">DSM 28135</strain>
    </source>
</reference>
<gene>
    <name evidence="4" type="ORF">BXY82_1506</name>
</gene>
<dbReference type="Gene3D" id="3.40.50.720">
    <property type="entry name" value="NAD(P)-binding Rossmann-like Domain"/>
    <property type="match status" value="1"/>
</dbReference>
<dbReference type="SUPFAM" id="SSF51735">
    <property type="entry name" value="NAD(P)-binding Rossmann-fold domains"/>
    <property type="match status" value="1"/>
</dbReference>
<proteinExistence type="predicted"/>
<feature type="domain" description="GFO/IDH/MocA-like oxidoreductase" evidence="3">
    <location>
        <begin position="138"/>
        <end position="261"/>
    </location>
</feature>
<keyword evidence="5" id="KW-1185">Reference proteome</keyword>